<proteinExistence type="predicted"/>
<evidence type="ECO:0000313" key="2">
    <source>
        <dbReference type="Proteomes" id="UP000184513"/>
    </source>
</evidence>
<gene>
    <name evidence="1" type="ORF">SAMN04488057_12041</name>
</gene>
<keyword evidence="2" id="KW-1185">Reference proteome</keyword>
<dbReference type="Proteomes" id="UP000184513">
    <property type="component" value="Unassembled WGS sequence"/>
</dbReference>
<dbReference type="AlphaFoldDB" id="A0A1M7QLX9"/>
<dbReference type="PROSITE" id="PS51257">
    <property type="entry name" value="PROKAR_LIPOPROTEIN"/>
    <property type="match status" value="1"/>
</dbReference>
<reference evidence="1 2" key="1">
    <citation type="submission" date="2016-11" db="EMBL/GenBank/DDBJ databases">
        <authorList>
            <person name="Jaros S."/>
            <person name="Januszkiewicz K."/>
            <person name="Wedrychowicz H."/>
        </authorList>
    </citation>
    <scope>NUCLEOTIDE SEQUENCE [LARGE SCALE GENOMIC DNA]</scope>
    <source>
        <strain evidence="1 2">CGMCC 1.6102</strain>
    </source>
</reference>
<protein>
    <recommendedName>
        <fullName evidence="3">Cytochrome c domain-containing protein</fullName>
    </recommendedName>
</protein>
<dbReference type="STRING" id="388280.SAMN04488057_12041"/>
<organism evidence="1 2">
    <name type="scientific">Cyclobacterium lianum</name>
    <dbReference type="NCBI Taxonomy" id="388280"/>
    <lineage>
        <taxon>Bacteria</taxon>
        <taxon>Pseudomonadati</taxon>
        <taxon>Bacteroidota</taxon>
        <taxon>Cytophagia</taxon>
        <taxon>Cytophagales</taxon>
        <taxon>Cyclobacteriaceae</taxon>
        <taxon>Cyclobacterium</taxon>
    </lineage>
</organism>
<dbReference type="EMBL" id="FRCY01000020">
    <property type="protein sequence ID" value="SHN32408.1"/>
    <property type="molecule type" value="Genomic_DNA"/>
</dbReference>
<accession>A0A1M7QLX9</accession>
<name>A0A1M7QLX9_9BACT</name>
<sequence>MMVIKNPCSTCLWVMLACTLCYCTTENEADLLPEEERCGEQPASLAGDIIPIINQNCAISGCHILGSERVNLSVSENIIQYANQIRDFTQSGFMPAPESGKQLTDAELESVYCWVENGAMDN</sequence>
<evidence type="ECO:0000313" key="1">
    <source>
        <dbReference type="EMBL" id="SHN32408.1"/>
    </source>
</evidence>
<evidence type="ECO:0008006" key="3">
    <source>
        <dbReference type="Google" id="ProtNLM"/>
    </source>
</evidence>